<reference evidence="2" key="1">
    <citation type="journal article" date="2022" name="Front. Genet.">
        <title>Chromosome-Scale Assembly of the Dendrobium nobile Genome Provides Insights Into the Molecular Mechanism of the Biosynthesis of the Medicinal Active Ingredient of Dendrobium.</title>
        <authorList>
            <person name="Xu Q."/>
            <person name="Niu S.-C."/>
            <person name="Li K.-L."/>
            <person name="Zheng P.-J."/>
            <person name="Zhang X.-J."/>
            <person name="Jia Y."/>
            <person name="Liu Y."/>
            <person name="Niu Y.-X."/>
            <person name="Yu L.-H."/>
            <person name="Chen D.-F."/>
            <person name="Zhang G.-Q."/>
        </authorList>
    </citation>
    <scope>NUCLEOTIDE SEQUENCE</scope>
    <source>
        <tissue evidence="2">Leaf</tissue>
    </source>
</reference>
<comment type="caution">
    <text evidence="2">The sequence shown here is derived from an EMBL/GenBank/DDBJ whole genome shotgun (WGS) entry which is preliminary data.</text>
</comment>
<dbReference type="AlphaFoldDB" id="A0A8T3BI00"/>
<evidence type="ECO:0008006" key="4">
    <source>
        <dbReference type="Google" id="ProtNLM"/>
    </source>
</evidence>
<feature type="region of interest" description="Disordered" evidence="1">
    <location>
        <begin position="1"/>
        <end position="21"/>
    </location>
</feature>
<keyword evidence="3" id="KW-1185">Reference proteome</keyword>
<dbReference type="PANTHER" id="PTHR47481:SF22">
    <property type="entry name" value="RETROTRANSPOSON GAG DOMAIN-CONTAINING PROTEIN"/>
    <property type="match status" value="1"/>
</dbReference>
<evidence type="ECO:0000313" key="3">
    <source>
        <dbReference type="Proteomes" id="UP000829196"/>
    </source>
</evidence>
<dbReference type="EMBL" id="JAGYWB010000009">
    <property type="protein sequence ID" value="KAI0511994.1"/>
    <property type="molecule type" value="Genomic_DNA"/>
</dbReference>
<sequence>MESVNSSAAHSAPDAAQIQPPDVTSPLDAAQLLGTVNIPPQLKFLMSTINNVITIQLTPDNHLTWKSQVLKVFRANGFEGYLDGTILRPPPQLTSANGSVISNPLYSTWLLIDQNLAAALFSTISASLLPYVLHLDSCSEIWQTIGKRLQSSNRSKILQLKNDLNFISMGSKNMQ</sequence>
<accession>A0A8T3BI00</accession>
<name>A0A8T3BI00_DENNO</name>
<proteinExistence type="predicted"/>
<evidence type="ECO:0000313" key="2">
    <source>
        <dbReference type="EMBL" id="KAI0511994.1"/>
    </source>
</evidence>
<dbReference type="OrthoDB" id="693186at2759"/>
<gene>
    <name evidence="2" type="ORF">KFK09_012628</name>
</gene>
<dbReference type="PANTHER" id="PTHR47481">
    <property type="match status" value="1"/>
</dbReference>
<protein>
    <recommendedName>
        <fullName evidence="4">Retrotransposon Copia-like N-terminal domain-containing protein</fullName>
    </recommendedName>
</protein>
<organism evidence="2 3">
    <name type="scientific">Dendrobium nobile</name>
    <name type="common">Orchid</name>
    <dbReference type="NCBI Taxonomy" id="94219"/>
    <lineage>
        <taxon>Eukaryota</taxon>
        <taxon>Viridiplantae</taxon>
        <taxon>Streptophyta</taxon>
        <taxon>Embryophyta</taxon>
        <taxon>Tracheophyta</taxon>
        <taxon>Spermatophyta</taxon>
        <taxon>Magnoliopsida</taxon>
        <taxon>Liliopsida</taxon>
        <taxon>Asparagales</taxon>
        <taxon>Orchidaceae</taxon>
        <taxon>Epidendroideae</taxon>
        <taxon>Malaxideae</taxon>
        <taxon>Dendrobiinae</taxon>
        <taxon>Dendrobium</taxon>
    </lineage>
</organism>
<dbReference type="Proteomes" id="UP000829196">
    <property type="component" value="Unassembled WGS sequence"/>
</dbReference>
<evidence type="ECO:0000256" key="1">
    <source>
        <dbReference type="SAM" id="MobiDB-lite"/>
    </source>
</evidence>